<dbReference type="InterPro" id="IPR043360">
    <property type="entry name" value="PP2B"/>
</dbReference>
<accession>A0A1R2CAD9</accession>
<dbReference type="InterPro" id="IPR029052">
    <property type="entry name" value="Metallo-depent_PP-like"/>
</dbReference>
<evidence type="ECO:0000313" key="15">
    <source>
        <dbReference type="Proteomes" id="UP000187209"/>
    </source>
</evidence>
<keyword evidence="6" id="KW-0862">Zinc</keyword>
<comment type="cofactor">
    <cofactor evidence="2">
        <name>Fe(3+)</name>
        <dbReference type="ChEBI" id="CHEBI:29034"/>
    </cofactor>
</comment>
<gene>
    <name evidence="14" type="ORF">SteCoe_12602</name>
</gene>
<dbReference type="InterPro" id="IPR041751">
    <property type="entry name" value="MPP_PP2B"/>
</dbReference>
<keyword evidence="15" id="KW-1185">Reference proteome</keyword>
<comment type="catalytic activity">
    <reaction evidence="10">
        <text>O-phospho-L-seryl-[protein] + H2O = L-seryl-[protein] + phosphate</text>
        <dbReference type="Rhea" id="RHEA:20629"/>
        <dbReference type="Rhea" id="RHEA-COMP:9863"/>
        <dbReference type="Rhea" id="RHEA-COMP:11604"/>
        <dbReference type="ChEBI" id="CHEBI:15377"/>
        <dbReference type="ChEBI" id="CHEBI:29999"/>
        <dbReference type="ChEBI" id="CHEBI:43474"/>
        <dbReference type="ChEBI" id="CHEBI:83421"/>
        <dbReference type="EC" id="3.1.3.16"/>
    </reaction>
</comment>
<evidence type="ECO:0000256" key="9">
    <source>
        <dbReference type="ARBA" id="ARBA00023004"/>
    </source>
</evidence>
<dbReference type="Pfam" id="PF00149">
    <property type="entry name" value="Metallophos"/>
    <property type="match status" value="1"/>
</dbReference>
<dbReference type="SMART" id="SM00156">
    <property type="entry name" value="PP2Ac"/>
    <property type="match status" value="1"/>
</dbReference>
<sequence>MEPMLDPLSDRFLKDLPAPPGRPISRDVLYPAGQFVPNWRALQSHLHKEGRVSKAECIEIIAQTTSLLMSESNLLELMDPVTIVGDIHGQFYDLLRVFELGGNFDSTKYLFLGDYVDRGSFSIEVILLLYAVKLNYPKTVFLLRGNHECRQMSSFFNFRSECLYKYDLEVYDLIMDSFDSMPIACIVNNKFIGVHGGISPELTSLQDIIDLQRVTEPPRLGLFCDLLWSDPVDNDSGQSSEKFKSNDVRGCSYCYGSVAVNTFLKKNKLLSIIRAHEVQIDGYKMHKWNGSTGFPVVITIFSAPNYCDVYNNKGAVVKFNNNVLNIQQYNYTVHPYILPNFMDIFSWSIPFVIEKVLEMLYQMVKTNEDEVPVSAPVPAQVSEKKTPIVEFNHPKAELLRNKVRAVSKMMKMLKTLREDKEVILQLKGLCPDNKIPRGLLQQGRDAIIGAVDSFHKAKEWDLENERRPK</sequence>
<keyword evidence="4" id="KW-0479">Metal-binding</keyword>
<organism evidence="14 15">
    <name type="scientific">Stentor coeruleus</name>
    <dbReference type="NCBI Taxonomy" id="5963"/>
    <lineage>
        <taxon>Eukaryota</taxon>
        <taxon>Sar</taxon>
        <taxon>Alveolata</taxon>
        <taxon>Ciliophora</taxon>
        <taxon>Postciliodesmatophora</taxon>
        <taxon>Heterotrichea</taxon>
        <taxon>Heterotrichida</taxon>
        <taxon>Stentoridae</taxon>
        <taxon>Stentor</taxon>
    </lineage>
</organism>
<evidence type="ECO:0000256" key="4">
    <source>
        <dbReference type="ARBA" id="ARBA00022723"/>
    </source>
</evidence>
<evidence type="ECO:0000256" key="3">
    <source>
        <dbReference type="ARBA" id="ARBA00009905"/>
    </source>
</evidence>
<evidence type="ECO:0000256" key="10">
    <source>
        <dbReference type="ARBA" id="ARBA00047761"/>
    </source>
</evidence>
<dbReference type="GO" id="GO:0046872">
    <property type="term" value="F:metal ion binding"/>
    <property type="evidence" value="ECO:0007669"/>
    <property type="project" value="UniProtKB-KW"/>
</dbReference>
<dbReference type="PANTHER" id="PTHR45673">
    <property type="entry name" value="SERINE/THREONINE-PROTEIN PHOSPHATASE 2B CATALYTIC SUBUNIT 1-RELATED"/>
    <property type="match status" value="1"/>
</dbReference>
<dbReference type="PRINTS" id="PR00114">
    <property type="entry name" value="STPHPHTASE"/>
</dbReference>
<evidence type="ECO:0000256" key="2">
    <source>
        <dbReference type="ARBA" id="ARBA00001965"/>
    </source>
</evidence>
<comment type="similarity">
    <text evidence="3">Belongs to the PPP phosphatase family. PP-2B subfamily.</text>
</comment>
<dbReference type="FunFam" id="3.60.21.10:FF:000031">
    <property type="entry name" value="Serine/threonine-protein phosphatase"/>
    <property type="match status" value="1"/>
</dbReference>
<evidence type="ECO:0000256" key="1">
    <source>
        <dbReference type="ARBA" id="ARBA00001947"/>
    </source>
</evidence>
<evidence type="ECO:0000256" key="6">
    <source>
        <dbReference type="ARBA" id="ARBA00022833"/>
    </source>
</evidence>
<dbReference type="GO" id="GO:0097720">
    <property type="term" value="P:calcineurin-mediated signaling"/>
    <property type="evidence" value="ECO:0007669"/>
    <property type="project" value="InterPro"/>
</dbReference>
<evidence type="ECO:0000313" key="14">
    <source>
        <dbReference type="EMBL" id="OMJ85969.1"/>
    </source>
</evidence>
<dbReference type="CDD" id="cd07416">
    <property type="entry name" value="MPP_PP2B"/>
    <property type="match status" value="1"/>
</dbReference>
<evidence type="ECO:0000256" key="5">
    <source>
        <dbReference type="ARBA" id="ARBA00022801"/>
    </source>
</evidence>
<protein>
    <recommendedName>
        <fullName evidence="12">Serine/threonine-protein phosphatase</fullName>
        <ecNumber evidence="12">3.1.3.16</ecNumber>
    </recommendedName>
</protein>
<comment type="caution">
    <text evidence="14">The sequence shown here is derived from an EMBL/GenBank/DDBJ whole genome shotgun (WGS) entry which is preliminary data.</text>
</comment>
<dbReference type="PROSITE" id="PS00125">
    <property type="entry name" value="SER_THR_PHOSPHATASE"/>
    <property type="match status" value="1"/>
</dbReference>
<keyword evidence="7" id="KW-0112">Calmodulin-binding</keyword>
<feature type="domain" description="Serine/threonine specific protein phosphatases" evidence="13">
    <location>
        <begin position="143"/>
        <end position="148"/>
    </location>
</feature>
<comment type="cofactor">
    <cofactor evidence="1">
        <name>Zn(2+)</name>
        <dbReference type="ChEBI" id="CHEBI:29105"/>
    </cofactor>
</comment>
<dbReference type="GO" id="GO:0033192">
    <property type="term" value="F:calmodulin-dependent protein phosphatase activity"/>
    <property type="evidence" value="ECO:0007669"/>
    <property type="project" value="InterPro"/>
</dbReference>
<keyword evidence="9" id="KW-0408">Iron</keyword>
<dbReference type="Proteomes" id="UP000187209">
    <property type="component" value="Unassembled WGS sequence"/>
</dbReference>
<evidence type="ECO:0000256" key="7">
    <source>
        <dbReference type="ARBA" id="ARBA00022860"/>
    </source>
</evidence>
<dbReference type="SUPFAM" id="SSF56300">
    <property type="entry name" value="Metallo-dependent phosphatases"/>
    <property type="match status" value="1"/>
</dbReference>
<evidence type="ECO:0000256" key="12">
    <source>
        <dbReference type="RuleBase" id="RU004273"/>
    </source>
</evidence>
<dbReference type="GO" id="GO:0005516">
    <property type="term" value="F:calmodulin binding"/>
    <property type="evidence" value="ECO:0007669"/>
    <property type="project" value="UniProtKB-KW"/>
</dbReference>
<dbReference type="EC" id="3.1.3.16" evidence="12"/>
<proteinExistence type="inferred from homology"/>
<evidence type="ECO:0000259" key="13">
    <source>
        <dbReference type="PROSITE" id="PS00125"/>
    </source>
</evidence>
<dbReference type="Gene3D" id="3.60.21.10">
    <property type="match status" value="1"/>
</dbReference>
<keyword evidence="8" id="KW-0904">Protein phosphatase</keyword>
<comment type="catalytic activity">
    <reaction evidence="11 12">
        <text>O-phospho-L-threonyl-[protein] + H2O = L-threonyl-[protein] + phosphate</text>
        <dbReference type="Rhea" id="RHEA:47004"/>
        <dbReference type="Rhea" id="RHEA-COMP:11060"/>
        <dbReference type="Rhea" id="RHEA-COMP:11605"/>
        <dbReference type="ChEBI" id="CHEBI:15377"/>
        <dbReference type="ChEBI" id="CHEBI:30013"/>
        <dbReference type="ChEBI" id="CHEBI:43474"/>
        <dbReference type="ChEBI" id="CHEBI:61977"/>
        <dbReference type="EC" id="3.1.3.16"/>
    </reaction>
</comment>
<dbReference type="EMBL" id="MPUH01000220">
    <property type="protein sequence ID" value="OMJ85969.1"/>
    <property type="molecule type" value="Genomic_DNA"/>
</dbReference>
<dbReference type="OrthoDB" id="282592at2759"/>
<reference evidence="14 15" key="1">
    <citation type="submission" date="2016-11" db="EMBL/GenBank/DDBJ databases">
        <title>The macronuclear genome of Stentor coeruleus: a giant cell with tiny introns.</title>
        <authorList>
            <person name="Slabodnick M."/>
            <person name="Ruby J.G."/>
            <person name="Reiff S.B."/>
            <person name="Swart E.C."/>
            <person name="Gosai S."/>
            <person name="Prabakaran S."/>
            <person name="Witkowska E."/>
            <person name="Larue G.E."/>
            <person name="Fisher S."/>
            <person name="Freeman R.M."/>
            <person name="Gunawardena J."/>
            <person name="Chu W."/>
            <person name="Stover N.A."/>
            <person name="Gregory B.D."/>
            <person name="Nowacki M."/>
            <person name="Derisi J."/>
            <person name="Roy S.W."/>
            <person name="Marshall W.F."/>
            <person name="Sood P."/>
        </authorList>
    </citation>
    <scope>NUCLEOTIDE SEQUENCE [LARGE SCALE GENOMIC DNA]</scope>
    <source>
        <strain evidence="14">WM001</strain>
    </source>
</reference>
<name>A0A1R2CAD9_9CILI</name>
<evidence type="ECO:0000256" key="8">
    <source>
        <dbReference type="ARBA" id="ARBA00022912"/>
    </source>
</evidence>
<dbReference type="InterPro" id="IPR006186">
    <property type="entry name" value="Ser/Thr-sp_prot-phosphatase"/>
</dbReference>
<dbReference type="AlphaFoldDB" id="A0A1R2CAD9"/>
<evidence type="ECO:0000256" key="11">
    <source>
        <dbReference type="ARBA" id="ARBA00048336"/>
    </source>
</evidence>
<dbReference type="InterPro" id="IPR004843">
    <property type="entry name" value="Calcineurin-like_PHP"/>
</dbReference>
<keyword evidence="5 12" id="KW-0378">Hydrolase</keyword>